<evidence type="ECO:0000313" key="9">
    <source>
        <dbReference type="Proteomes" id="UP000265100"/>
    </source>
</evidence>
<feature type="compositionally biased region" description="Polar residues" evidence="7">
    <location>
        <begin position="446"/>
        <end position="458"/>
    </location>
</feature>
<feature type="region of interest" description="Disordered" evidence="7">
    <location>
        <begin position="145"/>
        <end position="172"/>
    </location>
</feature>
<accession>A0AAX7T184</accession>
<feature type="compositionally biased region" description="Polar residues" evidence="7">
    <location>
        <begin position="145"/>
        <end position="158"/>
    </location>
</feature>
<feature type="repeat" description="WD" evidence="6">
    <location>
        <begin position="54"/>
        <end position="95"/>
    </location>
</feature>
<keyword evidence="9" id="KW-1185">Reference proteome</keyword>
<dbReference type="PANTHER" id="PTHR22852">
    <property type="entry name" value="LETHAL 2 DENTICLELESS PROTEIN RETINOIC ACID-REGULATED NUCLEAR MATRIX-ASSOCIATED PROTEIN"/>
    <property type="match status" value="1"/>
</dbReference>
<feature type="region of interest" description="Disordered" evidence="7">
    <location>
        <begin position="525"/>
        <end position="615"/>
    </location>
</feature>
<evidence type="ECO:0000256" key="1">
    <source>
        <dbReference type="ARBA" id="ARBA00004906"/>
    </source>
</evidence>
<dbReference type="GO" id="GO:0005634">
    <property type="term" value="C:nucleus"/>
    <property type="evidence" value="ECO:0007669"/>
    <property type="project" value="TreeGrafter"/>
</dbReference>
<evidence type="ECO:0000256" key="5">
    <source>
        <dbReference type="ARBA" id="ARBA00038344"/>
    </source>
</evidence>
<feature type="repeat" description="WD" evidence="6">
    <location>
        <begin position="286"/>
        <end position="316"/>
    </location>
</feature>
<name>A0AAX7T184_ASTCA</name>
<dbReference type="PROSITE" id="PS50294">
    <property type="entry name" value="WD_REPEATS_REGION"/>
    <property type="match status" value="3"/>
</dbReference>
<protein>
    <recommendedName>
        <fullName evidence="10">Denticleless E3 ubiquitin protein ligase homolog</fullName>
    </recommendedName>
</protein>
<dbReference type="InterPro" id="IPR001680">
    <property type="entry name" value="WD40_rpt"/>
</dbReference>
<dbReference type="SMART" id="SM00320">
    <property type="entry name" value="WD40"/>
    <property type="match status" value="6"/>
</dbReference>
<dbReference type="SUPFAM" id="SSF50978">
    <property type="entry name" value="WD40 repeat-like"/>
    <property type="match status" value="1"/>
</dbReference>
<dbReference type="GeneTree" id="ENSGT00530000064210"/>
<dbReference type="PROSITE" id="PS00678">
    <property type="entry name" value="WD_REPEATS_1"/>
    <property type="match status" value="2"/>
</dbReference>
<feature type="compositionally biased region" description="Low complexity" evidence="7">
    <location>
        <begin position="467"/>
        <end position="479"/>
    </location>
</feature>
<feature type="region of interest" description="Disordered" evidence="7">
    <location>
        <begin position="411"/>
        <end position="500"/>
    </location>
</feature>
<dbReference type="InterPro" id="IPR051865">
    <property type="entry name" value="WD-repeat_CDT2_adapter"/>
</dbReference>
<feature type="repeat" description="WD" evidence="6">
    <location>
        <begin position="96"/>
        <end position="131"/>
    </location>
</feature>
<gene>
    <name evidence="8" type="primary">DTL</name>
</gene>
<dbReference type="Gene3D" id="2.130.10.10">
    <property type="entry name" value="YVTN repeat-like/Quinoprotein amine dehydrogenase"/>
    <property type="match status" value="2"/>
</dbReference>
<dbReference type="CDD" id="cd00200">
    <property type="entry name" value="WD40"/>
    <property type="match status" value="1"/>
</dbReference>
<evidence type="ECO:0000256" key="3">
    <source>
        <dbReference type="ARBA" id="ARBA00022737"/>
    </source>
</evidence>
<feature type="compositionally biased region" description="Polar residues" evidence="7">
    <location>
        <begin position="530"/>
        <end position="547"/>
    </location>
</feature>
<feature type="repeat" description="WD" evidence="6">
    <location>
        <begin position="318"/>
        <end position="360"/>
    </location>
</feature>
<evidence type="ECO:0000313" key="8">
    <source>
        <dbReference type="Ensembl" id="ENSACLP00000050422.1"/>
    </source>
</evidence>
<dbReference type="InterPro" id="IPR020472">
    <property type="entry name" value="WD40_PAC1"/>
</dbReference>
<keyword evidence="4" id="KW-0833">Ubl conjugation pathway</keyword>
<reference evidence="9" key="2">
    <citation type="submission" date="2023-03" db="EMBL/GenBank/DDBJ databases">
        <authorList>
            <consortium name="Wellcome Sanger Institute Data Sharing"/>
        </authorList>
    </citation>
    <scope>NUCLEOTIDE SEQUENCE [LARGE SCALE GENOMIC DNA]</scope>
</reference>
<dbReference type="AlphaFoldDB" id="A0AAX7T184"/>
<evidence type="ECO:0000256" key="2">
    <source>
        <dbReference type="ARBA" id="ARBA00022574"/>
    </source>
</evidence>
<sequence>DEHISYGNLGDSVPPFGLAFSSGNSFNILAAANEEGIVRLYNTESREYPLLKAWLAHENAVFDIAWMPGEPQLVTAAGDQMARLWDVKSGELLGSFKGHLCSLKSVAFAPEEKAVFSTGARDGNIMIWDMRCSKKDGFYRQVNQISGAHNKAETNPPSKTKKRRGGMRGMAPSVDSQQSVTVVLFRDQHTLISSGAVDGVIKMWDLRKNYTAHRHDPVPLQTFPYPGSCTRTRLGYSGLALDSARANVMCNCTDDSIYMFSVCGIKTTPVAVFSGHQNSSFYVKSSVSPDDQFLASGSSDNHTYIWKISNPELPPMTLQGHSEEVTSVAWCPTDFTKIASCSDDHTVRIWRLHRENDEVQSSLGEANLVGHARPKILPSKCFTYNLNTKHDHIWTHTTLFCSSPQPAACAPSGAALPLSSSTTTPNRSQDSKTAAVRHRTPPTIKQWLSPSSRTSEQAGSPAHRVLSQSPQSSASSTPPTERRAKRRLETGDGLSSNCEGTEQCDCVTELSPAAKRSRTLSGVCCPAQESPAQTGCHTEDNNAASSRQTDKENCSPRGVNWLSVMSQKLRKGQRSPRSPKDPRSPSAAKKQESKTPASPVTMKKISMYFTKRPLD</sequence>
<evidence type="ECO:0000256" key="6">
    <source>
        <dbReference type="PROSITE-ProRule" id="PRU00221"/>
    </source>
</evidence>
<dbReference type="GO" id="GO:0030674">
    <property type="term" value="F:protein-macromolecule adaptor activity"/>
    <property type="evidence" value="ECO:0007669"/>
    <property type="project" value="TreeGrafter"/>
</dbReference>
<comment type="pathway">
    <text evidence="1">Protein modification; protein ubiquitination.</text>
</comment>
<keyword evidence="3" id="KW-0677">Repeat</keyword>
<dbReference type="PROSITE" id="PS50082">
    <property type="entry name" value="WD_REPEATS_2"/>
    <property type="match status" value="5"/>
</dbReference>
<organism evidence="8 9">
    <name type="scientific">Astatotilapia calliptera</name>
    <name type="common">Eastern happy</name>
    <name type="synonym">Chromis callipterus</name>
    <dbReference type="NCBI Taxonomy" id="8154"/>
    <lineage>
        <taxon>Eukaryota</taxon>
        <taxon>Metazoa</taxon>
        <taxon>Chordata</taxon>
        <taxon>Craniata</taxon>
        <taxon>Vertebrata</taxon>
        <taxon>Euteleostomi</taxon>
        <taxon>Actinopterygii</taxon>
        <taxon>Neopterygii</taxon>
        <taxon>Teleostei</taxon>
        <taxon>Neoteleostei</taxon>
        <taxon>Acanthomorphata</taxon>
        <taxon>Ovalentaria</taxon>
        <taxon>Cichlomorphae</taxon>
        <taxon>Cichliformes</taxon>
        <taxon>Cichlidae</taxon>
        <taxon>African cichlids</taxon>
        <taxon>Pseudocrenilabrinae</taxon>
        <taxon>Haplochromini</taxon>
        <taxon>Astatotilapia</taxon>
    </lineage>
</organism>
<reference evidence="8" key="3">
    <citation type="submission" date="2025-08" db="UniProtKB">
        <authorList>
            <consortium name="Ensembl"/>
        </authorList>
    </citation>
    <scope>IDENTIFICATION</scope>
</reference>
<feature type="repeat" description="WD" evidence="6">
    <location>
        <begin position="173"/>
        <end position="214"/>
    </location>
</feature>
<dbReference type="GO" id="GO:0007095">
    <property type="term" value="P:mitotic G2 DNA damage checkpoint signaling"/>
    <property type="evidence" value="ECO:0007669"/>
    <property type="project" value="TreeGrafter"/>
</dbReference>
<dbReference type="InterPro" id="IPR019775">
    <property type="entry name" value="WD40_repeat_CS"/>
</dbReference>
<comment type="similarity">
    <text evidence="5">Belongs to the WD repeat cdt2 family.</text>
</comment>
<reference evidence="8 9" key="1">
    <citation type="submission" date="2018-05" db="EMBL/GenBank/DDBJ databases">
        <authorList>
            <person name="Datahose"/>
        </authorList>
    </citation>
    <scope>NUCLEOTIDE SEQUENCE</scope>
</reference>
<dbReference type="PRINTS" id="PR00320">
    <property type="entry name" value="GPROTEINBRPT"/>
</dbReference>
<proteinExistence type="inferred from homology"/>
<reference evidence="8" key="4">
    <citation type="submission" date="2025-09" db="UniProtKB">
        <authorList>
            <consortium name="Ensembl"/>
        </authorList>
    </citation>
    <scope>IDENTIFICATION</scope>
</reference>
<dbReference type="InterPro" id="IPR036322">
    <property type="entry name" value="WD40_repeat_dom_sf"/>
</dbReference>
<dbReference type="Ensembl" id="ENSACLT00000086056.1">
    <property type="protein sequence ID" value="ENSACLP00000050422.1"/>
    <property type="gene ID" value="ENSACLG00000023466.2"/>
</dbReference>
<keyword evidence="2 6" id="KW-0853">WD repeat</keyword>
<dbReference type="InterPro" id="IPR015943">
    <property type="entry name" value="WD40/YVTN_repeat-like_dom_sf"/>
</dbReference>
<dbReference type="Pfam" id="PF00400">
    <property type="entry name" value="WD40"/>
    <property type="match status" value="5"/>
</dbReference>
<evidence type="ECO:0008006" key="10">
    <source>
        <dbReference type="Google" id="ProtNLM"/>
    </source>
</evidence>
<evidence type="ECO:0000256" key="4">
    <source>
        <dbReference type="ARBA" id="ARBA00022786"/>
    </source>
</evidence>
<dbReference type="Proteomes" id="UP000265100">
    <property type="component" value="Chromosome 15"/>
</dbReference>
<dbReference type="GO" id="GO:0043161">
    <property type="term" value="P:proteasome-mediated ubiquitin-dependent protein catabolic process"/>
    <property type="evidence" value="ECO:0007669"/>
    <property type="project" value="TreeGrafter"/>
</dbReference>
<evidence type="ECO:0000256" key="7">
    <source>
        <dbReference type="SAM" id="MobiDB-lite"/>
    </source>
</evidence>
<feature type="compositionally biased region" description="Low complexity" evidence="7">
    <location>
        <begin position="411"/>
        <end position="425"/>
    </location>
</feature>
<feature type="compositionally biased region" description="Basic and acidic residues" evidence="7">
    <location>
        <begin position="578"/>
        <end position="593"/>
    </location>
</feature>
<dbReference type="PANTHER" id="PTHR22852:SF0">
    <property type="entry name" value="DENTICLELESS PROTEIN HOMOLOG"/>
    <property type="match status" value="1"/>
</dbReference>